<keyword evidence="1" id="KW-0732">Signal</keyword>
<evidence type="ECO:0000256" key="1">
    <source>
        <dbReference type="SAM" id="SignalP"/>
    </source>
</evidence>
<evidence type="ECO:0000313" key="3">
    <source>
        <dbReference type="Proteomes" id="UP001597032"/>
    </source>
</evidence>
<dbReference type="SUPFAM" id="SSF52317">
    <property type="entry name" value="Class I glutamine amidotransferase-like"/>
    <property type="match status" value="1"/>
</dbReference>
<reference evidence="3" key="1">
    <citation type="journal article" date="2019" name="Int. J. Syst. Evol. Microbiol.">
        <title>The Global Catalogue of Microorganisms (GCM) 10K type strain sequencing project: providing services to taxonomists for standard genome sequencing and annotation.</title>
        <authorList>
            <consortium name="The Broad Institute Genomics Platform"/>
            <consortium name="The Broad Institute Genome Sequencing Center for Infectious Disease"/>
            <person name="Wu L."/>
            <person name="Ma J."/>
        </authorList>
    </citation>
    <scope>NUCLEOTIDE SEQUENCE [LARGE SCALE GENOMIC DNA]</scope>
    <source>
        <strain evidence="3">CCUG 60022</strain>
    </source>
</reference>
<dbReference type="RefSeq" id="WP_386783466.1">
    <property type="nucleotide sequence ID" value="NZ_JBHTIC010000020.1"/>
</dbReference>
<gene>
    <name evidence="2" type="ORF">ACFQZW_12715</name>
</gene>
<organism evidence="2 3">
    <name type="scientific">Lutibacter aestuarii</name>
    <dbReference type="NCBI Taxonomy" id="861111"/>
    <lineage>
        <taxon>Bacteria</taxon>
        <taxon>Pseudomonadati</taxon>
        <taxon>Bacteroidota</taxon>
        <taxon>Flavobacteriia</taxon>
        <taxon>Flavobacteriales</taxon>
        <taxon>Flavobacteriaceae</taxon>
        <taxon>Lutibacter</taxon>
    </lineage>
</organism>
<name>A0ABW2Z805_9FLAO</name>
<sequence>MNKIVFSLFLTFFYSTFIFAQTPKKLTSGEIYEGIQKLNFLGSVLYVAAHPDDENTRLISYFANDVKARTAYLSLTRGDGGQNLIGPELRELLGVIRTQELLAARGIDGGEQFFTRANDFGYSKHPNETLQIWNKEEVLNDVVAIIRKFKPDVIVNRFNHRTPGTTHGHHTSSAVLSVEAFDLAADKSYKTHLKNDKLWKPQRLFFNTSWWFYGSQENFEKADKTNLLKLNIGTYYVNKGLSNSEIASLSRSQHQSQGFGSTGTRGSQIEYLEFLKGEFPKANNVFDGIDTSWNRVEGGKAIGNLLQKVADEYNFNNPAESIPNLLEAYKLIQNLKDTHWKPIKTKEIKTIIAACAGLYLEVVAKQSTTARGSKVPISIEAINRSNFEISLKSVITSNQTPIVNSVVLENNKSYQKDSEIVIPSKENFTSPYWLLKNGSLGMYQVSNKEYIGLPETPYSLNLQFNVDFKEVVIPFYKTIIYKYNDPVKGEVYRPFEVLPKISASFNEKVFIFAEDTSQKVKVKVKSNGTHLNGKLSLSIPKNWKVFPEFQYFNALQKNEEKTFEFEITPPKNHSEGLISPFIEIGNQSFSNQLVEIEYNHIPYQSITMPSEAKVVRLNIQKKGQLIGYIQGAGDVIPTSLRQIGYTVVELKDDDITSEKLVNFDAVVLGIRAYNTNDRAKFYQKKLYNYVKNGGTLITQYNTNFRLKVDSVAPYPLQLSRDRVTDENAKVTILNPNHEILNYPNKIYSSDFDGWTQERGLYFPNEWDSNFEAILSMNDANETPKNGSLLIAKYGEGNFIYTGLSFFRELPAGVSGAYKLFANMLSVGKNKIEQSLKN</sequence>
<dbReference type="InterPro" id="IPR029062">
    <property type="entry name" value="Class_I_gatase-like"/>
</dbReference>
<dbReference type="EMBL" id="JBHTIC010000020">
    <property type="protein sequence ID" value="MFD0762947.1"/>
    <property type="molecule type" value="Genomic_DNA"/>
</dbReference>
<keyword evidence="3" id="KW-1185">Reference proteome</keyword>
<accession>A0ABW2Z805</accession>
<dbReference type="InterPro" id="IPR003737">
    <property type="entry name" value="GlcNAc_PI_deacetylase-related"/>
</dbReference>
<dbReference type="SUPFAM" id="SSF102588">
    <property type="entry name" value="LmbE-like"/>
    <property type="match status" value="1"/>
</dbReference>
<feature type="chain" id="PRO_5045732607" evidence="1">
    <location>
        <begin position="21"/>
        <end position="837"/>
    </location>
</feature>
<feature type="signal peptide" evidence="1">
    <location>
        <begin position="1"/>
        <end position="20"/>
    </location>
</feature>
<evidence type="ECO:0000313" key="2">
    <source>
        <dbReference type="EMBL" id="MFD0762947.1"/>
    </source>
</evidence>
<comment type="caution">
    <text evidence="2">The sequence shown here is derived from an EMBL/GenBank/DDBJ whole genome shotgun (WGS) entry which is preliminary data.</text>
</comment>
<dbReference type="Proteomes" id="UP001597032">
    <property type="component" value="Unassembled WGS sequence"/>
</dbReference>
<proteinExistence type="predicted"/>
<protein>
    <submittedName>
        <fullName evidence="2">PIG-L family deacetylase</fullName>
    </submittedName>
</protein>
<dbReference type="Pfam" id="PF02585">
    <property type="entry name" value="PIG-L"/>
    <property type="match status" value="1"/>
</dbReference>
<dbReference type="Gene3D" id="3.40.50.10320">
    <property type="entry name" value="LmbE-like"/>
    <property type="match status" value="1"/>
</dbReference>
<dbReference type="InterPro" id="IPR024078">
    <property type="entry name" value="LmbE-like_dom_sf"/>
</dbReference>